<feature type="region of interest" description="Disordered" evidence="1">
    <location>
        <begin position="216"/>
        <end position="270"/>
    </location>
</feature>
<feature type="region of interest" description="Disordered" evidence="1">
    <location>
        <begin position="46"/>
        <end position="87"/>
    </location>
</feature>
<evidence type="ECO:0000256" key="1">
    <source>
        <dbReference type="SAM" id="MobiDB-lite"/>
    </source>
</evidence>
<keyword evidence="4" id="KW-1185">Reference proteome</keyword>
<protein>
    <submittedName>
        <fullName evidence="3">Uncharacterized protein</fullName>
    </submittedName>
</protein>
<keyword evidence="2" id="KW-1133">Transmembrane helix</keyword>
<evidence type="ECO:0000313" key="3">
    <source>
        <dbReference type="EMBL" id="PFH45202.1"/>
    </source>
</evidence>
<feature type="compositionally biased region" description="Polar residues" evidence="1">
    <location>
        <begin position="73"/>
        <end position="87"/>
    </location>
</feature>
<keyword evidence="2" id="KW-0472">Membrane</keyword>
<evidence type="ECO:0000256" key="2">
    <source>
        <dbReference type="SAM" id="Phobius"/>
    </source>
</evidence>
<feature type="transmembrane region" description="Helical" evidence="2">
    <location>
        <begin position="129"/>
        <end position="150"/>
    </location>
</feature>
<dbReference type="Proteomes" id="UP000242287">
    <property type="component" value="Unassembled WGS sequence"/>
</dbReference>
<reference evidence="3 4" key="1">
    <citation type="submission" date="2014-02" db="EMBL/GenBank/DDBJ databases">
        <title>Transposable element dynamics among asymbiotic and ectomycorrhizal Amanita fungi.</title>
        <authorList>
            <consortium name="DOE Joint Genome Institute"/>
            <person name="Hess J."/>
            <person name="Skrede I."/>
            <person name="Wolfe B."/>
            <person name="LaButti K."/>
            <person name="Ohm R.A."/>
            <person name="Grigoriev I.V."/>
            <person name="Pringle A."/>
        </authorList>
    </citation>
    <scope>NUCLEOTIDE SEQUENCE [LARGE SCALE GENOMIC DNA]</scope>
    <source>
        <strain evidence="3 4">SKay4041</strain>
    </source>
</reference>
<feature type="compositionally biased region" description="Basic and acidic residues" evidence="1">
    <location>
        <begin position="237"/>
        <end position="260"/>
    </location>
</feature>
<dbReference type="EMBL" id="KZ302498">
    <property type="protein sequence ID" value="PFH45202.1"/>
    <property type="molecule type" value="Genomic_DNA"/>
</dbReference>
<sequence length="270" mass="29373">MESRALSSVATTSTPALLVVPWNDYYAEDITALPHSTTTADMTHRFKTKSSPGLGHSKPSISSRPPQIESAPAPSTSMPLSTGTSTNSYSVGITDSFTRKESITSIIPSLRPTASGLQSGSSRNILNPGAIAGIGVGIAGLLALILWLLIRMTRPYRNLRGNWAHINEYRETSSETMRGSMTNGGQTIRSFRSVSEKLQAPRPQPVPMPAQLQIPFGHSGDPGRIMEDQSGGQQSERMVRLEQRIRELEDRLQPEDDTRRASNPPSYVST</sequence>
<name>A0A2A9NBX5_9AGAR</name>
<dbReference type="AlphaFoldDB" id="A0A2A9NBX5"/>
<evidence type="ECO:0000313" key="4">
    <source>
        <dbReference type="Proteomes" id="UP000242287"/>
    </source>
</evidence>
<keyword evidence="2" id="KW-0812">Transmembrane</keyword>
<organism evidence="3 4">
    <name type="scientific">Amanita thiersii Skay4041</name>
    <dbReference type="NCBI Taxonomy" id="703135"/>
    <lineage>
        <taxon>Eukaryota</taxon>
        <taxon>Fungi</taxon>
        <taxon>Dikarya</taxon>
        <taxon>Basidiomycota</taxon>
        <taxon>Agaricomycotina</taxon>
        <taxon>Agaricomycetes</taxon>
        <taxon>Agaricomycetidae</taxon>
        <taxon>Agaricales</taxon>
        <taxon>Pluteineae</taxon>
        <taxon>Amanitaceae</taxon>
        <taxon>Amanita</taxon>
    </lineage>
</organism>
<accession>A0A2A9NBX5</accession>
<proteinExistence type="predicted"/>
<feature type="compositionally biased region" description="Polar residues" evidence="1">
    <location>
        <begin position="261"/>
        <end position="270"/>
    </location>
</feature>
<gene>
    <name evidence="3" type="ORF">AMATHDRAFT_44202</name>
</gene>